<proteinExistence type="inferred from homology"/>
<dbReference type="EMBL" id="JBHUCZ010000001">
    <property type="protein sequence ID" value="MFD1566634.1"/>
    <property type="molecule type" value="Genomic_DNA"/>
</dbReference>
<dbReference type="PANTHER" id="PTHR30486:SF6">
    <property type="entry name" value="TYPE IV PILUS RETRACTATION ATPASE PILT"/>
    <property type="match status" value="1"/>
</dbReference>
<protein>
    <submittedName>
        <fullName evidence="4">ATPase, T2SS/T4P/T4SS family</fullName>
    </submittedName>
</protein>
<dbReference type="InterPro" id="IPR001482">
    <property type="entry name" value="T2SS/T4SS_dom"/>
</dbReference>
<sequence length="651" mass="67651">MSLFTRAPEEACRCRASFVEVGGTGVEDRVELRVDADGCSGGGDLASSSPCRGTVVDALADRDADAVRSRSGGYERWYADDAVALLTAAGRFVALASHHDDAIAATARTDPLAAAHEAAGRAGPIGRLAGETGLAAGAECVDDDDVFRSHGGPVIARCRVDHRSPAGARLRDTEPIPTGGTVRRYALGTESPTGDDSLYHLTPASASFDPEAFELLDEAASWLADAGGSGAFGPARAVRAVADDGRPVEALTETLRKHTRGVGVLADLFADARVSDVYITAPVTATPVRVVVDDETMPTNVRLTPEGVTTLASRVRRASGRAFSRASPQVDAGIPVGPPGEQEQVRVAGVTRPLSPGTGFALRRHDATPWTLPRLVATGSLSARAAALLSLAVERGAAGLVAGARGAGKTTTLGALLWALPRRTRTVLIEDTPELPAAALQAAGRDVQALSVARGDGATGETTPDSALRTALRLGEGALVVGEVRGEEAGTLYEAMRVGAASGTVLGTVHGDGAEAIRTRMTEDLGVKESAFGATGFVLTVADTDRGRRAVALEEVEAVDGGTDIQPLFTLDDRGDLTPTGRLDRGESSLLAGMSTPDERYTDVLARLRERADHLRSLADDGVVRPSTIRAERMERGAGVERMTEEGVGTW</sequence>
<dbReference type="InterPro" id="IPR027417">
    <property type="entry name" value="P-loop_NTPase"/>
</dbReference>
<evidence type="ECO:0000256" key="1">
    <source>
        <dbReference type="ARBA" id="ARBA00006611"/>
    </source>
</evidence>
<evidence type="ECO:0000259" key="3">
    <source>
        <dbReference type="Pfam" id="PF00437"/>
    </source>
</evidence>
<evidence type="ECO:0000313" key="5">
    <source>
        <dbReference type="Proteomes" id="UP001597139"/>
    </source>
</evidence>
<dbReference type="RefSeq" id="WP_267645928.1">
    <property type="nucleotide sequence ID" value="NZ_JANHGR010000001.1"/>
</dbReference>
<feature type="domain" description="Bacterial type II secretion system protein E" evidence="3">
    <location>
        <begin position="273"/>
        <end position="530"/>
    </location>
</feature>
<keyword evidence="5" id="KW-1185">Reference proteome</keyword>
<name>A0ABD6BPZ8_9EURY</name>
<evidence type="ECO:0000313" key="4">
    <source>
        <dbReference type="EMBL" id="MFD1566634.1"/>
    </source>
</evidence>
<dbReference type="InterPro" id="IPR050921">
    <property type="entry name" value="T4SS_GSP_E_ATPase"/>
</dbReference>
<dbReference type="Proteomes" id="UP001597139">
    <property type="component" value="Unassembled WGS sequence"/>
</dbReference>
<feature type="region of interest" description="Disordered" evidence="2">
    <location>
        <begin position="168"/>
        <end position="198"/>
    </location>
</feature>
<dbReference type="AlphaFoldDB" id="A0ABD6BPZ8"/>
<feature type="region of interest" description="Disordered" evidence="2">
    <location>
        <begin position="572"/>
        <end position="594"/>
    </location>
</feature>
<dbReference type="PANTHER" id="PTHR30486">
    <property type="entry name" value="TWITCHING MOTILITY PROTEIN PILT"/>
    <property type="match status" value="1"/>
</dbReference>
<dbReference type="Gene3D" id="3.40.50.300">
    <property type="entry name" value="P-loop containing nucleotide triphosphate hydrolases"/>
    <property type="match status" value="1"/>
</dbReference>
<dbReference type="SUPFAM" id="SSF52540">
    <property type="entry name" value="P-loop containing nucleoside triphosphate hydrolases"/>
    <property type="match status" value="1"/>
</dbReference>
<dbReference type="Gene3D" id="3.30.450.380">
    <property type="match status" value="1"/>
</dbReference>
<comment type="caution">
    <text evidence="4">The sequence shown here is derived from an EMBL/GenBank/DDBJ whole genome shotgun (WGS) entry which is preliminary data.</text>
</comment>
<evidence type="ECO:0000256" key="2">
    <source>
        <dbReference type="SAM" id="MobiDB-lite"/>
    </source>
</evidence>
<gene>
    <name evidence="4" type="ORF">ACFSAU_03940</name>
</gene>
<reference evidence="4 5" key="1">
    <citation type="journal article" date="2019" name="Int. J. Syst. Evol. Microbiol.">
        <title>The Global Catalogue of Microorganisms (GCM) 10K type strain sequencing project: providing services to taxonomists for standard genome sequencing and annotation.</title>
        <authorList>
            <consortium name="The Broad Institute Genomics Platform"/>
            <consortium name="The Broad Institute Genome Sequencing Center for Infectious Disease"/>
            <person name="Wu L."/>
            <person name="Ma J."/>
        </authorList>
    </citation>
    <scope>NUCLEOTIDE SEQUENCE [LARGE SCALE GENOMIC DNA]</scope>
    <source>
        <strain evidence="4 5">CGMCC 1.12859</strain>
    </source>
</reference>
<feature type="compositionally biased region" description="Basic and acidic residues" evidence="2">
    <location>
        <begin position="572"/>
        <end position="587"/>
    </location>
</feature>
<comment type="similarity">
    <text evidence="1">Belongs to the GSP E family.</text>
</comment>
<organism evidence="4 5">
    <name type="scientific">Halolamina litorea</name>
    <dbReference type="NCBI Taxonomy" id="1515593"/>
    <lineage>
        <taxon>Archaea</taxon>
        <taxon>Methanobacteriati</taxon>
        <taxon>Methanobacteriota</taxon>
        <taxon>Stenosarchaea group</taxon>
        <taxon>Halobacteria</taxon>
        <taxon>Halobacteriales</taxon>
        <taxon>Haloferacaceae</taxon>
    </lineage>
</organism>
<dbReference type="Pfam" id="PF00437">
    <property type="entry name" value="T2SSE"/>
    <property type="match status" value="1"/>
</dbReference>
<accession>A0ABD6BPZ8</accession>